<sequence length="258" mass="29221">MKLTIRNLKKEDGLNYINFTISGMILAALILILYLFQFRVQINSLENRVSTGVQMAEDSILSASCTDTLHAKEQDRYHIIINASADNVNVNNQVVTATEEKQIKYLADYYLNQIKETFYLNDNNIPTAGELYNLQGKSSPVLINKLVFYEAIYNDEISYNKLKTHNYDNIRYFIKYEIPVTNNKYAGSGAGTIKKTLVQKNNAKIDGKKIEGSTVDSEISSKIYINSFFAELDVFPISINKDVQMGIVSSAHDSRLVK</sequence>
<dbReference type="RefSeq" id="WP_117718150.1">
    <property type="nucleotide sequence ID" value="NZ_QSTP01000001.1"/>
</dbReference>
<evidence type="ECO:0000313" key="3">
    <source>
        <dbReference type="Proteomes" id="UP000260758"/>
    </source>
</evidence>
<keyword evidence="1" id="KW-1133">Transmembrane helix</keyword>
<keyword evidence="1" id="KW-0472">Membrane</keyword>
<evidence type="ECO:0000256" key="1">
    <source>
        <dbReference type="SAM" id="Phobius"/>
    </source>
</evidence>
<reference evidence="2 3" key="1">
    <citation type="submission" date="2018-08" db="EMBL/GenBank/DDBJ databases">
        <title>A genome reference for cultivated species of the human gut microbiota.</title>
        <authorList>
            <person name="Zou Y."/>
            <person name="Xue W."/>
            <person name="Luo G."/>
        </authorList>
    </citation>
    <scope>NUCLEOTIDE SEQUENCE [LARGE SCALE GENOMIC DNA]</scope>
    <source>
        <strain evidence="2 3">OM07-13</strain>
    </source>
</reference>
<dbReference type="AlphaFoldDB" id="A0A3E4YLH1"/>
<gene>
    <name evidence="2" type="ORF">DXB99_02405</name>
</gene>
<proteinExistence type="predicted"/>
<name>A0A3E4YLH1_9FIRM</name>
<feature type="transmembrane region" description="Helical" evidence="1">
    <location>
        <begin position="16"/>
        <end position="36"/>
    </location>
</feature>
<dbReference type="Proteomes" id="UP000260758">
    <property type="component" value="Unassembled WGS sequence"/>
</dbReference>
<organism evidence="2 3">
    <name type="scientific">Agathobacter rectalis</name>
    <dbReference type="NCBI Taxonomy" id="39491"/>
    <lineage>
        <taxon>Bacteria</taxon>
        <taxon>Bacillati</taxon>
        <taxon>Bacillota</taxon>
        <taxon>Clostridia</taxon>
        <taxon>Lachnospirales</taxon>
        <taxon>Lachnospiraceae</taxon>
        <taxon>Agathobacter</taxon>
    </lineage>
</organism>
<accession>A0A3E4YLH1</accession>
<protein>
    <submittedName>
        <fullName evidence="2">Uncharacterized protein</fullName>
    </submittedName>
</protein>
<keyword evidence="1" id="KW-0812">Transmembrane</keyword>
<comment type="caution">
    <text evidence="2">The sequence shown here is derived from an EMBL/GenBank/DDBJ whole genome shotgun (WGS) entry which is preliminary data.</text>
</comment>
<dbReference type="EMBL" id="QSTP01000001">
    <property type="protein sequence ID" value="RGM75392.1"/>
    <property type="molecule type" value="Genomic_DNA"/>
</dbReference>
<evidence type="ECO:0000313" key="2">
    <source>
        <dbReference type="EMBL" id="RGM75392.1"/>
    </source>
</evidence>